<dbReference type="AlphaFoldDB" id="A0A517YRA4"/>
<dbReference type="PROSITE" id="PS51257">
    <property type="entry name" value="PROKAR_LIPOPROTEIN"/>
    <property type="match status" value="1"/>
</dbReference>
<dbReference type="RefSeq" id="WP_145074812.1">
    <property type="nucleotide sequence ID" value="NZ_CP036425.1"/>
</dbReference>
<sequence precursor="true">MTKTLKTVSALCVLAVVAVSLTGCGTMTPELMSGTQAAGDMHYKWSRVMDNSSRTAWNDFERLFFLDQNSQANPFVSP</sequence>
<organism evidence="2 3">
    <name type="scientific">Poriferisphaera corsica</name>
    <dbReference type="NCBI Taxonomy" id="2528020"/>
    <lineage>
        <taxon>Bacteria</taxon>
        <taxon>Pseudomonadati</taxon>
        <taxon>Planctomycetota</taxon>
        <taxon>Phycisphaerae</taxon>
        <taxon>Phycisphaerales</taxon>
        <taxon>Phycisphaeraceae</taxon>
        <taxon>Poriferisphaera</taxon>
    </lineage>
</organism>
<evidence type="ECO:0000313" key="3">
    <source>
        <dbReference type="Proteomes" id="UP000317369"/>
    </source>
</evidence>
<feature type="chain" id="PRO_5021945934" evidence="1">
    <location>
        <begin position="23"/>
        <end position="78"/>
    </location>
</feature>
<proteinExistence type="predicted"/>
<reference evidence="2 3" key="1">
    <citation type="submission" date="2019-02" db="EMBL/GenBank/DDBJ databases">
        <title>Deep-cultivation of Planctomycetes and their phenomic and genomic characterization uncovers novel biology.</title>
        <authorList>
            <person name="Wiegand S."/>
            <person name="Jogler M."/>
            <person name="Boedeker C."/>
            <person name="Pinto D."/>
            <person name="Vollmers J."/>
            <person name="Rivas-Marin E."/>
            <person name="Kohn T."/>
            <person name="Peeters S.H."/>
            <person name="Heuer A."/>
            <person name="Rast P."/>
            <person name="Oberbeckmann S."/>
            <person name="Bunk B."/>
            <person name="Jeske O."/>
            <person name="Meyerdierks A."/>
            <person name="Storesund J.E."/>
            <person name="Kallscheuer N."/>
            <person name="Luecker S."/>
            <person name="Lage O.M."/>
            <person name="Pohl T."/>
            <person name="Merkel B.J."/>
            <person name="Hornburger P."/>
            <person name="Mueller R.-W."/>
            <person name="Bruemmer F."/>
            <person name="Labrenz M."/>
            <person name="Spormann A.M."/>
            <person name="Op den Camp H."/>
            <person name="Overmann J."/>
            <person name="Amann R."/>
            <person name="Jetten M.S.M."/>
            <person name="Mascher T."/>
            <person name="Medema M.H."/>
            <person name="Devos D.P."/>
            <person name="Kaster A.-K."/>
            <person name="Ovreas L."/>
            <person name="Rohde M."/>
            <person name="Galperin M.Y."/>
            <person name="Jogler C."/>
        </authorList>
    </citation>
    <scope>NUCLEOTIDE SEQUENCE [LARGE SCALE GENOMIC DNA]</scope>
    <source>
        <strain evidence="2 3">KS4</strain>
    </source>
</reference>
<feature type="signal peptide" evidence="1">
    <location>
        <begin position="1"/>
        <end position="22"/>
    </location>
</feature>
<keyword evidence="3" id="KW-1185">Reference proteome</keyword>
<evidence type="ECO:0000256" key="1">
    <source>
        <dbReference type="SAM" id="SignalP"/>
    </source>
</evidence>
<keyword evidence="1" id="KW-0732">Signal</keyword>
<gene>
    <name evidence="2" type="ORF">KS4_07840</name>
</gene>
<dbReference type="Proteomes" id="UP000317369">
    <property type="component" value="Chromosome"/>
</dbReference>
<accession>A0A517YRA4</accession>
<evidence type="ECO:0000313" key="2">
    <source>
        <dbReference type="EMBL" id="QDU32750.1"/>
    </source>
</evidence>
<protein>
    <submittedName>
        <fullName evidence="2">Uncharacterized protein</fullName>
    </submittedName>
</protein>
<dbReference type="KEGG" id="pcor:KS4_07840"/>
<name>A0A517YRA4_9BACT</name>
<dbReference type="EMBL" id="CP036425">
    <property type="protein sequence ID" value="QDU32750.1"/>
    <property type="molecule type" value="Genomic_DNA"/>
</dbReference>